<dbReference type="GO" id="GO:0005777">
    <property type="term" value="C:peroxisome"/>
    <property type="evidence" value="ECO:0007669"/>
    <property type="project" value="UniProtKB-SubCell"/>
</dbReference>
<dbReference type="EMBL" id="JBJKFK010000607">
    <property type="protein sequence ID" value="KAL3316076.1"/>
    <property type="molecule type" value="Genomic_DNA"/>
</dbReference>
<keyword evidence="4" id="KW-0175">Coiled coil</keyword>
<feature type="region of interest" description="Disordered" evidence="5">
    <location>
        <begin position="835"/>
        <end position="924"/>
    </location>
</feature>
<evidence type="ECO:0000259" key="6">
    <source>
        <dbReference type="Pfam" id="PF08492"/>
    </source>
</evidence>
<evidence type="ECO:0000256" key="2">
    <source>
        <dbReference type="ARBA" id="ARBA00023140"/>
    </source>
</evidence>
<dbReference type="InterPro" id="IPR013699">
    <property type="entry name" value="Signal_recog_part_SRP72_RNA-bd"/>
</dbReference>
<dbReference type="CDD" id="cd06558">
    <property type="entry name" value="crotonase-like"/>
    <property type="match status" value="1"/>
</dbReference>
<comment type="subcellular location">
    <subcellularLocation>
        <location evidence="1">Peroxisome</location>
    </subcellularLocation>
</comment>
<evidence type="ECO:0000256" key="5">
    <source>
        <dbReference type="SAM" id="MobiDB-lite"/>
    </source>
</evidence>
<keyword evidence="3" id="KW-0413">Isomerase</keyword>
<accession>A0ABD2QBD9</accession>
<name>A0ABD2QBD9_9PLAT</name>
<keyword evidence="2" id="KW-0576">Peroxisome</keyword>
<organism evidence="7 8">
    <name type="scientific">Cichlidogyrus casuarinus</name>
    <dbReference type="NCBI Taxonomy" id="1844966"/>
    <lineage>
        <taxon>Eukaryota</taxon>
        <taxon>Metazoa</taxon>
        <taxon>Spiralia</taxon>
        <taxon>Lophotrochozoa</taxon>
        <taxon>Platyhelminthes</taxon>
        <taxon>Monogenea</taxon>
        <taxon>Monopisthocotylea</taxon>
        <taxon>Dactylogyridea</taxon>
        <taxon>Ancyrocephalidae</taxon>
        <taxon>Cichlidogyrus</taxon>
    </lineage>
</organism>
<evidence type="ECO:0000313" key="7">
    <source>
        <dbReference type="EMBL" id="KAL3316076.1"/>
    </source>
</evidence>
<evidence type="ECO:0000313" key="8">
    <source>
        <dbReference type="Proteomes" id="UP001626550"/>
    </source>
</evidence>
<dbReference type="GO" id="GO:0004165">
    <property type="term" value="F:delta(3)-delta(2)-enoyl-CoA isomerase activity"/>
    <property type="evidence" value="ECO:0007669"/>
    <property type="project" value="UniProtKB-ARBA"/>
</dbReference>
<dbReference type="InterPro" id="IPR001753">
    <property type="entry name" value="Enoyl-CoA_hydra/iso"/>
</dbReference>
<dbReference type="InterPro" id="IPR051053">
    <property type="entry name" value="ECH/Chromodomain_protein"/>
</dbReference>
<evidence type="ECO:0000256" key="4">
    <source>
        <dbReference type="SAM" id="Coils"/>
    </source>
</evidence>
<dbReference type="InterPro" id="IPR029045">
    <property type="entry name" value="ClpP/crotonase-like_dom_sf"/>
</dbReference>
<dbReference type="Pfam" id="PF00378">
    <property type="entry name" value="ECH_1"/>
    <property type="match status" value="1"/>
</dbReference>
<dbReference type="Gene3D" id="3.90.226.10">
    <property type="entry name" value="2-enoyl-CoA Hydratase, Chain A, domain 1"/>
    <property type="match status" value="1"/>
</dbReference>
<dbReference type="FunFam" id="3.90.226.10:FF:000084">
    <property type="entry name" value="Enoyl-CoA delta isomerase 2, mitochondrial"/>
    <property type="match status" value="1"/>
</dbReference>
<dbReference type="PANTHER" id="PTHR43684">
    <property type="match status" value="1"/>
</dbReference>
<feature type="domain" description="Signal recognition particle SRP72 subunit RNA-binding" evidence="6">
    <location>
        <begin position="811"/>
        <end position="857"/>
    </location>
</feature>
<feature type="compositionally biased region" description="Basic residues" evidence="5">
    <location>
        <begin position="915"/>
        <end position="924"/>
    </location>
</feature>
<reference evidence="7 8" key="1">
    <citation type="submission" date="2024-11" db="EMBL/GenBank/DDBJ databases">
        <title>Adaptive evolution of stress response genes in parasites aligns with host niche diversity.</title>
        <authorList>
            <person name="Hahn C."/>
            <person name="Resl P."/>
        </authorList>
    </citation>
    <scope>NUCLEOTIDE SEQUENCE [LARGE SCALE GENOMIC DNA]</scope>
    <source>
        <strain evidence="7">EGGRZ-B1_66</strain>
        <tissue evidence="7">Body</tissue>
    </source>
</reference>
<keyword evidence="8" id="KW-1185">Reference proteome</keyword>
<gene>
    <name evidence="7" type="primary">SRP72</name>
    <name evidence="7" type="ORF">Ciccas_005284</name>
</gene>
<protein>
    <submittedName>
        <fullName evidence="7">Signal recognition particle core component</fullName>
    </submittedName>
</protein>
<comment type="caution">
    <text evidence="7">The sequence shown here is derived from an EMBL/GenBank/DDBJ whole genome shotgun (WGS) entry which is preliminary data.</text>
</comment>
<sequence>MVMKRLKAHFLMGKLPEFGSWLIFSRENRPNLAHFLLSHSLLSQNELKTAETLDITSDAEKQYISLIASLIKEESSVSENSTSPDSNYEGLRLEKDGPATFIFLNRPKKKNAITWEMYEAWVQALQDCAKDDTCKVVAICGTGDFFCSGNDLSNFTREGDLENLLKRAKDILQRFVAAFIDFPKPLIGLVNGPAIGVSVTTLALYDIVLASDKATFHTPLPQLGQVPEGCSSFTFPRIMGYSNASSMLLFNKKISAQQAQDFGLVTQVIPSSSFEAEAKEFVKSVSKQPPIATHHSKQLLRAGEREILHKNVVDDYNDERITNITACAGSVACWSDSDPKPFDVKQFPETLHETLFNKAAYYIGIKNYRAALNQLEKAEVLLRENLENDSEITKEEVEEELASITTQKAFVMQMLNDSVAATNLYHHVIRQSLVTDQALLAVASNNLICLNGKSHLIDSRKRIKFITSLLGDSQLRSKLFKAQQSGLDLTYALFLWQTGQFDACSKRIAACYDEMKESECLNRFDLLRASLLIQDDKLDDGLKLIRSVSERKLAKSIFSSEDSSLIAPLVALQTDLLPQNLLRVSVLGSSETPKDNKVLKDKKKKSVIQKPELLIKASTVELSEKLELVTKSKSIINSPALLALRLTIMASDKNCKEKLVGAINEAIQYHDEHKSEFRAAVMAYCGEQLYQASNEQESCAIYEKLLFLLEKGKLDDRELKILLEEVGGSAPDDTGDKGKIVYQTILAKLIASYSHFDRHKAESLSQQLELGDDLTEQEVDALETAFLFGAKYVKRLNRHAEKMANVLAEAATAKIEKAFEKKKKAKKRKTILPKNAIPGVMPDPERWIPKRERTSNRGASGGKKGARKNVAQLRGPQGQTSGAANWDVNVRKFANETTTTTTAPQKSMSAAAKTQQRKGRRGRR</sequence>
<feature type="compositionally biased region" description="Basic and acidic residues" evidence="5">
    <location>
        <begin position="843"/>
        <end position="855"/>
    </location>
</feature>
<dbReference type="Pfam" id="PF08492">
    <property type="entry name" value="SRP72"/>
    <property type="match status" value="1"/>
</dbReference>
<dbReference type="PANTHER" id="PTHR43684:SF1">
    <property type="entry name" value="ENOYL-COA DELTA ISOMERASE 2"/>
    <property type="match status" value="1"/>
</dbReference>
<evidence type="ECO:0000256" key="1">
    <source>
        <dbReference type="ARBA" id="ARBA00004275"/>
    </source>
</evidence>
<proteinExistence type="predicted"/>
<dbReference type="AlphaFoldDB" id="A0ABD2QBD9"/>
<dbReference type="SUPFAM" id="SSF52096">
    <property type="entry name" value="ClpP/crotonase"/>
    <property type="match status" value="1"/>
</dbReference>
<feature type="coiled-coil region" evidence="4">
    <location>
        <begin position="365"/>
        <end position="403"/>
    </location>
</feature>
<dbReference type="Proteomes" id="UP001626550">
    <property type="component" value="Unassembled WGS sequence"/>
</dbReference>
<evidence type="ECO:0000256" key="3">
    <source>
        <dbReference type="ARBA" id="ARBA00023235"/>
    </source>
</evidence>